<dbReference type="EMBL" id="QTSX02004971">
    <property type="protein sequence ID" value="KAJ9063454.1"/>
    <property type="molecule type" value="Genomic_DNA"/>
</dbReference>
<comment type="caution">
    <text evidence="1">The sequence shown here is derived from an EMBL/GenBank/DDBJ whole genome shotgun (WGS) entry which is preliminary data.</text>
</comment>
<reference evidence="1" key="1">
    <citation type="submission" date="2022-04" db="EMBL/GenBank/DDBJ databases">
        <title>Genome of the entomopathogenic fungus Entomophthora muscae.</title>
        <authorList>
            <person name="Elya C."/>
            <person name="Lovett B.R."/>
            <person name="Lee E."/>
            <person name="Macias A.M."/>
            <person name="Hajek A.E."/>
            <person name="De Bivort B.L."/>
            <person name="Kasson M.T."/>
            <person name="De Fine Licht H.H."/>
            <person name="Stajich J.E."/>
        </authorList>
    </citation>
    <scope>NUCLEOTIDE SEQUENCE</scope>
    <source>
        <strain evidence="1">Berkeley</strain>
    </source>
</reference>
<proteinExistence type="predicted"/>
<name>A0ACC2SM25_9FUNG</name>
<gene>
    <name evidence="1" type="ORF">DSO57_1000044</name>
</gene>
<dbReference type="Proteomes" id="UP001165960">
    <property type="component" value="Unassembled WGS sequence"/>
</dbReference>
<evidence type="ECO:0000313" key="1">
    <source>
        <dbReference type="EMBL" id="KAJ9063454.1"/>
    </source>
</evidence>
<keyword evidence="2" id="KW-1185">Reference proteome</keyword>
<accession>A0ACC2SM25</accession>
<protein>
    <submittedName>
        <fullName evidence="1">Uncharacterized protein</fullName>
    </submittedName>
</protein>
<sequence length="101" mass="10428">MKSVAGVGIDEDATIDWLEGGDGSVGGIELGVLQREMEVAEEVGSDKFHLHPGEPILISRCNGSGLLFPDTSPWSHGEREEVVVTDGGSGGGVNPSLGDVL</sequence>
<organism evidence="1 2">
    <name type="scientific">Entomophthora muscae</name>
    <dbReference type="NCBI Taxonomy" id="34485"/>
    <lineage>
        <taxon>Eukaryota</taxon>
        <taxon>Fungi</taxon>
        <taxon>Fungi incertae sedis</taxon>
        <taxon>Zoopagomycota</taxon>
        <taxon>Entomophthoromycotina</taxon>
        <taxon>Entomophthoromycetes</taxon>
        <taxon>Entomophthorales</taxon>
        <taxon>Entomophthoraceae</taxon>
        <taxon>Entomophthora</taxon>
    </lineage>
</organism>
<evidence type="ECO:0000313" key="2">
    <source>
        <dbReference type="Proteomes" id="UP001165960"/>
    </source>
</evidence>